<reference evidence="1 2" key="1">
    <citation type="submission" date="2016-05" db="EMBL/GenBank/DDBJ databases">
        <authorList>
            <person name="Gu J."/>
        </authorList>
    </citation>
    <scope>NUCLEOTIDE SEQUENCE [LARGE SCALE GENOMIC DNA]</scope>
    <source>
        <strain evidence="1 2">ACCC40021</strain>
    </source>
</reference>
<evidence type="ECO:0000313" key="1">
    <source>
        <dbReference type="EMBL" id="APY87507.1"/>
    </source>
</evidence>
<evidence type="ECO:0000313" key="2">
    <source>
        <dbReference type="Proteomes" id="UP000187191"/>
    </source>
</evidence>
<name>A0ABN4VNC3_9ACTN</name>
<sequence>MMPFTGEECSAQLASRLRGHLLTCPDCPARDCEEGARIRRAFRAVQTLLRPPEPVIGQMRP</sequence>
<evidence type="ECO:0008006" key="3">
    <source>
        <dbReference type="Google" id="ProtNLM"/>
    </source>
</evidence>
<gene>
    <name evidence="1" type="ORF">A7J05_18865</name>
</gene>
<organism evidence="1 2">
    <name type="scientific">Streptomyces alfalfae</name>
    <dbReference type="NCBI Taxonomy" id="1642299"/>
    <lineage>
        <taxon>Bacteria</taxon>
        <taxon>Bacillati</taxon>
        <taxon>Actinomycetota</taxon>
        <taxon>Actinomycetes</taxon>
        <taxon>Kitasatosporales</taxon>
        <taxon>Streptomycetaceae</taxon>
        <taxon>Streptomyces</taxon>
    </lineage>
</organism>
<protein>
    <recommendedName>
        <fullName evidence="3">Zinc-finger domain-containing protein</fullName>
    </recommendedName>
</protein>
<dbReference type="Proteomes" id="UP000187191">
    <property type="component" value="Chromosome"/>
</dbReference>
<proteinExistence type="predicted"/>
<keyword evidence="2" id="KW-1185">Reference proteome</keyword>
<dbReference type="EMBL" id="CP015588">
    <property type="protein sequence ID" value="APY87507.1"/>
    <property type="molecule type" value="Genomic_DNA"/>
</dbReference>
<accession>A0ABN4VNC3</accession>